<dbReference type="AlphaFoldDB" id="A0A547PPQ6"/>
<reference evidence="2 3" key="1">
    <citation type="submission" date="2019-06" db="EMBL/GenBank/DDBJ databases">
        <title>Paenimaribius caenipelagi gen. nov., sp. nov., isolated from a tidal flat.</title>
        <authorList>
            <person name="Yoon J.-H."/>
        </authorList>
    </citation>
    <scope>NUCLEOTIDE SEQUENCE [LARGE SCALE GENOMIC DNA]</scope>
    <source>
        <strain evidence="2 3">JBTF-M29</strain>
    </source>
</reference>
<dbReference type="RefSeq" id="WP_142835565.1">
    <property type="nucleotide sequence ID" value="NZ_VFSV01000031.1"/>
</dbReference>
<dbReference type="EMBL" id="VFSV01000031">
    <property type="protein sequence ID" value="TRD16126.1"/>
    <property type="molecule type" value="Genomic_DNA"/>
</dbReference>
<keyword evidence="1" id="KW-0175">Coiled coil</keyword>
<accession>A0A547PPQ6</accession>
<feature type="coiled-coil region" evidence="1">
    <location>
        <begin position="21"/>
        <end position="48"/>
    </location>
</feature>
<keyword evidence="3" id="KW-1185">Reference proteome</keyword>
<protein>
    <submittedName>
        <fullName evidence="2">Type II toxin-antitoxin system RelE/ParE family toxin</fullName>
    </submittedName>
</protein>
<proteinExistence type="predicted"/>
<sequence length="125" mass="13699">MRLLRHPLVERDLIGIADHIVETTEGDIAAAERRLDEVDALVADILSNPLSGTCLHGDLEGWLVRHGGRGHRLTIVFRTDVDAETLFMALIAFGGRNWTELAPMRSVWAASLENSGTTGAGTRKR</sequence>
<organism evidence="2 3">
    <name type="scientific">Palleronia caenipelagi</name>
    <dbReference type="NCBI Taxonomy" id="2489174"/>
    <lineage>
        <taxon>Bacteria</taxon>
        <taxon>Pseudomonadati</taxon>
        <taxon>Pseudomonadota</taxon>
        <taxon>Alphaproteobacteria</taxon>
        <taxon>Rhodobacterales</taxon>
        <taxon>Roseobacteraceae</taxon>
        <taxon>Palleronia</taxon>
    </lineage>
</organism>
<name>A0A547PPQ6_9RHOB</name>
<comment type="caution">
    <text evidence="2">The sequence shown here is derived from an EMBL/GenBank/DDBJ whole genome shotgun (WGS) entry which is preliminary data.</text>
</comment>
<dbReference type="OrthoDB" id="9814952at2"/>
<dbReference type="Proteomes" id="UP000318590">
    <property type="component" value="Unassembled WGS sequence"/>
</dbReference>
<evidence type="ECO:0000256" key="1">
    <source>
        <dbReference type="SAM" id="Coils"/>
    </source>
</evidence>
<evidence type="ECO:0000313" key="3">
    <source>
        <dbReference type="Proteomes" id="UP000318590"/>
    </source>
</evidence>
<gene>
    <name evidence="2" type="ORF">FEV53_14680</name>
</gene>
<evidence type="ECO:0000313" key="2">
    <source>
        <dbReference type="EMBL" id="TRD16126.1"/>
    </source>
</evidence>